<evidence type="ECO:0000313" key="2">
    <source>
        <dbReference type="Proteomes" id="UP001590951"/>
    </source>
</evidence>
<protein>
    <recommendedName>
        <fullName evidence="3">F-box domain-containing protein</fullName>
    </recommendedName>
</protein>
<sequence>MDQLPQELLRIIANDDSLSREDLHHLRLVNRPLAAASAPPLFHTSLWLGLSGLKRLTCISEHPQLCQYVEEIIFSPLRIQESSSPTEHQYEDQKWMLRQYGSIISYLLSLGKHMTAYKTYVGAQRYLSTNDLDIKTLSRAFSNLSQLETFCLDGWNCHTGSRELSGAFGYSRCDQLLTADGKYVLPVDIRALSRSRIKVKVFELGRNFHDEIGGHDLWHAHYLSSLSASDRESVSYYTKDRLTAIYLRGYLQAH</sequence>
<evidence type="ECO:0008006" key="3">
    <source>
        <dbReference type="Google" id="ProtNLM"/>
    </source>
</evidence>
<gene>
    <name evidence="1" type="ORF">ABVK25_010280</name>
</gene>
<organism evidence="1 2">
    <name type="scientific">Lepraria finkii</name>
    <dbReference type="NCBI Taxonomy" id="1340010"/>
    <lineage>
        <taxon>Eukaryota</taxon>
        <taxon>Fungi</taxon>
        <taxon>Dikarya</taxon>
        <taxon>Ascomycota</taxon>
        <taxon>Pezizomycotina</taxon>
        <taxon>Lecanoromycetes</taxon>
        <taxon>OSLEUM clade</taxon>
        <taxon>Lecanoromycetidae</taxon>
        <taxon>Lecanorales</taxon>
        <taxon>Lecanorineae</taxon>
        <taxon>Stereocaulaceae</taxon>
        <taxon>Lepraria</taxon>
    </lineage>
</organism>
<name>A0ABR4AW15_9LECA</name>
<evidence type="ECO:0000313" key="1">
    <source>
        <dbReference type="EMBL" id="KAL2049485.1"/>
    </source>
</evidence>
<reference evidence="1 2" key="1">
    <citation type="submission" date="2024-09" db="EMBL/GenBank/DDBJ databases">
        <title>Rethinking Asexuality: The Enigmatic Case of Functional Sexual Genes in Lepraria (Stereocaulaceae).</title>
        <authorList>
            <person name="Doellman M."/>
            <person name="Sun Y."/>
            <person name="Barcenas-Pena A."/>
            <person name="Lumbsch H.T."/>
            <person name="Grewe F."/>
        </authorList>
    </citation>
    <scope>NUCLEOTIDE SEQUENCE [LARGE SCALE GENOMIC DNA]</scope>
    <source>
        <strain evidence="1 2">Grewe 0041</strain>
    </source>
</reference>
<dbReference type="Proteomes" id="UP001590951">
    <property type="component" value="Unassembled WGS sequence"/>
</dbReference>
<dbReference type="EMBL" id="JBHFEH010000063">
    <property type="protein sequence ID" value="KAL2049485.1"/>
    <property type="molecule type" value="Genomic_DNA"/>
</dbReference>
<proteinExistence type="predicted"/>
<accession>A0ABR4AW15</accession>
<keyword evidence="2" id="KW-1185">Reference proteome</keyword>
<comment type="caution">
    <text evidence="1">The sequence shown here is derived from an EMBL/GenBank/DDBJ whole genome shotgun (WGS) entry which is preliminary data.</text>
</comment>